<proteinExistence type="predicted"/>
<gene>
    <name evidence="2" type="ORF">DIATSA_LOCUS7391</name>
</gene>
<evidence type="ECO:0008006" key="4">
    <source>
        <dbReference type="Google" id="ProtNLM"/>
    </source>
</evidence>
<evidence type="ECO:0000313" key="3">
    <source>
        <dbReference type="Proteomes" id="UP001153714"/>
    </source>
</evidence>
<protein>
    <recommendedName>
        <fullName evidence="4">VWA domain-containing protein</fullName>
    </recommendedName>
</protein>
<name>A0A9N9WEI6_9NEOP</name>
<dbReference type="EMBL" id="OU893351">
    <property type="protein sequence ID" value="CAG9789681.1"/>
    <property type="molecule type" value="Genomic_DNA"/>
</dbReference>
<keyword evidence="1" id="KW-0732">Signal</keyword>
<organism evidence="2 3">
    <name type="scientific">Diatraea saccharalis</name>
    <name type="common">sugarcane borer</name>
    <dbReference type="NCBI Taxonomy" id="40085"/>
    <lineage>
        <taxon>Eukaryota</taxon>
        <taxon>Metazoa</taxon>
        <taxon>Ecdysozoa</taxon>
        <taxon>Arthropoda</taxon>
        <taxon>Hexapoda</taxon>
        <taxon>Insecta</taxon>
        <taxon>Pterygota</taxon>
        <taxon>Neoptera</taxon>
        <taxon>Endopterygota</taxon>
        <taxon>Lepidoptera</taxon>
        <taxon>Glossata</taxon>
        <taxon>Ditrysia</taxon>
        <taxon>Pyraloidea</taxon>
        <taxon>Crambidae</taxon>
        <taxon>Crambinae</taxon>
        <taxon>Diatraea</taxon>
    </lineage>
</organism>
<feature type="chain" id="PRO_5040400540" description="VWA domain-containing protein" evidence="1">
    <location>
        <begin position="19"/>
        <end position="227"/>
    </location>
</feature>
<evidence type="ECO:0000313" key="2">
    <source>
        <dbReference type="EMBL" id="CAG9789681.1"/>
    </source>
</evidence>
<reference evidence="2" key="2">
    <citation type="submission" date="2022-10" db="EMBL/GenBank/DDBJ databases">
        <authorList>
            <consortium name="ENA_rothamsted_submissions"/>
            <consortium name="culmorum"/>
            <person name="King R."/>
        </authorList>
    </citation>
    <scope>NUCLEOTIDE SEQUENCE</scope>
</reference>
<accession>A0A9N9WEI6</accession>
<evidence type="ECO:0000256" key="1">
    <source>
        <dbReference type="SAM" id="SignalP"/>
    </source>
</evidence>
<dbReference type="OrthoDB" id="9985059at2759"/>
<dbReference type="Proteomes" id="UP001153714">
    <property type="component" value="Chromosome 20"/>
</dbReference>
<dbReference type="AlphaFoldDB" id="A0A9N9WEI6"/>
<sequence length="227" mass="26119">MLIFVILLSSLSFQTVVSDKDIIPVFLIDESGVMDDLYIEPNPFFKISTAFFADVIHDVIKKAEVVIIFVEDQFSTEDISTKDSLGTPYRNMQEGLIEKKVKYFPKVIEPYKLLNQMFQPHQSNVFYVSSGMDLIMLEKRLRHLYIFFRDGKNETRAEVLRRHDLIMREVYMVMRDTVDGPVVAFYTGKMNPVLIDKLDFVPIAPIPDSKFPGVTVVTDGALFRFVG</sequence>
<feature type="signal peptide" evidence="1">
    <location>
        <begin position="1"/>
        <end position="18"/>
    </location>
</feature>
<keyword evidence="3" id="KW-1185">Reference proteome</keyword>
<reference evidence="2" key="1">
    <citation type="submission" date="2021-12" db="EMBL/GenBank/DDBJ databases">
        <authorList>
            <person name="King R."/>
        </authorList>
    </citation>
    <scope>NUCLEOTIDE SEQUENCE</scope>
</reference>